<comment type="caution">
    <text evidence="1">The sequence shown here is derived from an EMBL/GenBank/DDBJ whole genome shotgun (WGS) entry which is preliminary data.</text>
</comment>
<sequence length="64" mass="6492">SRPMRPRNTGAVEVVGRAACGVMDMCLPGTGAWTYARGKSAAEGCATEAVRGEAHRMGAAGRGA</sequence>
<name>A0ABV1WJD4_9ACTN</name>
<keyword evidence="2" id="KW-1185">Reference proteome</keyword>
<evidence type="ECO:0000313" key="2">
    <source>
        <dbReference type="Proteomes" id="UP001458415"/>
    </source>
</evidence>
<feature type="non-terminal residue" evidence="1">
    <location>
        <position position="1"/>
    </location>
</feature>
<proteinExistence type="predicted"/>
<gene>
    <name evidence="1" type="ORF">ABT317_44090</name>
</gene>
<reference evidence="1 2" key="1">
    <citation type="submission" date="2024-06" db="EMBL/GenBank/DDBJ databases">
        <title>The Natural Products Discovery Center: Release of the First 8490 Sequenced Strains for Exploring Actinobacteria Biosynthetic Diversity.</title>
        <authorList>
            <person name="Kalkreuter E."/>
            <person name="Kautsar S.A."/>
            <person name="Yang D."/>
            <person name="Bader C.D."/>
            <person name="Teijaro C.N."/>
            <person name="Fluegel L."/>
            <person name="Davis C.M."/>
            <person name="Simpson J.R."/>
            <person name="Lauterbach L."/>
            <person name="Steele A.D."/>
            <person name="Gui C."/>
            <person name="Meng S."/>
            <person name="Li G."/>
            <person name="Viehrig K."/>
            <person name="Ye F."/>
            <person name="Su P."/>
            <person name="Kiefer A.F."/>
            <person name="Nichols A."/>
            <person name="Cepeda A.J."/>
            <person name="Yan W."/>
            <person name="Fan B."/>
            <person name="Jiang Y."/>
            <person name="Adhikari A."/>
            <person name="Zheng C.-J."/>
            <person name="Schuster L."/>
            <person name="Cowan T.M."/>
            <person name="Smanski M.J."/>
            <person name="Chevrette M.G."/>
            <person name="De Carvalho L.P.S."/>
            <person name="Shen B."/>
        </authorList>
    </citation>
    <scope>NUCLEOTIDE SEQUENCE [LARGE SCALE GENOMIC DNA]</scope>
    <source>
        <strain evidence="1 2">NPDC000634</strain>
    </source>
</reference>
<evidence type="ECO:0000313" key="1">
    <source>
        <dbReference type="EMBL" id="MER6983752.1"/>
    </source>
</evidence>
<accession>A0ABV1WJD4</accession>
<protein>
    <submittedName>
        <fullName evidence="1">Uncharacterized protein</fullName>
    </submittedName>
</protein>
<dbReference type="Proteomes" id="UP001458415">
    <property type="component" value="Unassembled WGS sequence"/>
</dbReference>
<organism evidence="1 2">
    <name type="scientific">Streptomyces carpinensis</name>
    <dbReference type="NCBI Taxonomy" id="66369"/>
    <lineage>
        <taxon>Bacteria</taxon>
        <taxon>Bacillati</taxon>
        <taxon>Actinomycetota</taxon>
        <taxon>Actinomycetes</taxon>
        <taxon>Kitasatosporales</taxon>
        <taxon>Streptomycetaceae</taxon>
        <taxon>Streptomyces</taxon>
    </lineage>
</organism>
<dbReference type="EMBL" id="JBEPCU010001498">
    <property type="protein sequence ID" value="MER6983752.1"/>
    <property type="molecule type" value="Genomic_DNA"/>
</dbReference>